<evidence type="ECO:0000256" key="1">
    <source>
        <dbReference type="ARBA" id="ARBA00004651"/>
    </source>
</evidence>
<evidence type="ECO:0000256" key="6">
    <source>
        <dbReference type="ARBA" id="ARBA00023136"/>
    </source>
</evidence>
<dbReference type="InterPro" id="IPR005524">
    <property type="entry name" value="DUF318"/>
</dbReference>
<dbReference type="PANTHER" id="PTHR43299:SF1">
    <property type="entry name" value="UPF0718 PROTEIN YRAQ"/>
    <property type="match status" value="1"/>
</dbReference>
<feature type="transmembrane region" description="Helical" evidence="7">
    <location>
        <begin position="297"/>
        <end position="322"/>
    </location>
</feature>
<gene>
    <name evidence="8" type="ORF">FD22_GL001160</name>
</gene>
<evidence type="ECO:0000256" key="2">
    <source>
        <dbReference type="ARBA" id="ARBA00006386"/>
    </source>
</evidence>
<feature type="transmembrane region" description="Helical" evidence="7">
    <location>
        <begin position="181"/>
        <end position="203"/>
    </location>
</feature>
<comment type="caution">
    <text evidence="8">The sequence shown here is derived from an EMBL/GenBank/DDBJ whole genome shotgun (WGS) entry which is preliminary data.</text>
</comment>
<feature type="transmembrane region" description="Helical" evidence="7">
    <location>
        <begin position="241"/>
        <end position="262"/>
    </location>
</feature>
<dbReference type="Proteomes" id="UP000051181">
    <property type="component" value="Unassembled WGS sequence"/>
</dbReference>
<proteinExistence type="inferred from homology"/>
<name>A0A0R1FIY9_9LACO</name>
<dbReference type="GO" id="GO:0005886">
    <property type="term" value="C:plasma membrane"/>
    <property type="evidence" value="ECO:0007669"/>
    <property type="project" value="UniProtKB-SubCell"/>
</dbReference>
<keyword evidence="5 7" id="KW-1133">Transmembrane helix</keyword>
<feature type="transmembrane region" description="Helical" evidence="7">
    <location>
        <begin position="20"/>
        <end position="38"/>
    </location>
</feature>
<dbReference type="Pfam" id="PF03773">
    <property type="entry name" value="ArsP_1"/>
    <property type="match status" value="1"/>
</dbReference>
<feature type="transmembrane region" description="Helical" evidence="7">
    <location>
        <begin position="334"/>
        <end position="355"/>
    </location>
</feature>
<dbReference type="PANTHER" id="PTHR43299">
    <property type="entry name" value="UPF0718 PROTEIN YRAQ"/>
    <property type="match status" value="1"/>
</dbReference>
<keyword evidence="4 7" id="KW-0812">Transmembrane</keyword>
<dbReference type="GeneID" id="65915872"/>
<dbReference type="EMBL" id="AZCN01000003">
    <property type="protein sequence ID" value="KRK19122.1"/>
    <property type="molecule type" value="Genomic_DNA"/>
</dbReference>
<protein>
    <submittedName>
        <fullName evidence="8">Permease</fullName>
    </submittedName>
</protein>
<reference evidence="8 9" key="1">
    <citation type="journal article" date="2015" name="Genome Announc.">
        <title>Expanding the biotechnology potential of lactobacilli through comparative genomics of 213 strains and associated genera.</title>
        <authorList>
            <person name="Sun Z."/>
            <person name="Harris H.M."/>
            <person name="McCann A."/>
            <person name="Guo C."/>
            <person name="Argimon S."/>
            <person name="Zhang W."/>
            <person name="Yang X."/>
            <person name="Jeffery I.B."/>
            <person name="Cooney J.C."/>
            <person name="Kagawa T.F."/>
            <person name="Liu W."/>
            <person name="Song Y."/>
            <person name="Salvetti E."/>
            <person name="Wrobel A."/>
            <person name="Rasinkangas P."/>
            <person name="Parkhill J."/>
            <person name="Rea M.C."/>
            <person name="O'Sullivan O."/>
            <person name="Ritari J."/>
            <person name="Douillard F.P."/>
            <person name="Paul Ross R."/>
            <person name="Yang R."/>
            <person name="Briner A.E."/>
            <person name="Felis G.E."/>
            <person name="de Vos W.M."/>
            <person name="Barrangou R."/>
            <person name="Klaenhammer T.R."/>
            <person name="Caufield P.W."/>
            <person name="Cui Y."/>
            <person name="Zhang H."/>
            <person name="O'Toole P.W."/>
        </authorList>
    </citation>
    <scope>NUCLEOTIDE SEQUENCE [LARGE SCALE GENOMIC DNA]</scope>
    <source>
        <strain evidence="8 9">DSM 20001</strain>
    </source>
</reference>
<evidence type="ECO:0000313" key="9">
    <source>
        <dbReference type="Proteomes" id="UP000051181"/>
    </source>
</evidence>
<accession>A0A0R1FIY9</accession>
<dbReference type="PATRIC" id="fig|913848.6.peg.1197"/>
<sequence>MRNVEYNVSSNHKSLRQALFILLFLVVLIGGLVYVKWYPYWQKALGASATHSIGTAIIADIGAKASGPSLQAGWQFTVAYFTSVWKAVILGLLVGSLVQVLIPTSWIKRYLGGSQFKDSFVAALMGVPTMMCTCCSAPVAVGMKRSQASSNSVVAFFLANPLLNPATLVFMGFVLGWNFTIFRIIFGLVTVLGIASLVAKFGAQKNVTVPNNKMFDPIDESNEILLVRWLKALVRLIVESIPAYVVIVYILGTFQGVLFPAIHNGLNGGLMVILLFAVVGTLFVIPTAGEIPIIQALMALGLTTGPAAALLITLPAVSIVSLTLLKPVFSWKNLAIIGGGVLVMGIVAGVVGSFIL</sequence>
<evidence type="ECO:0000256" key="5">
    <source>
        <dbReference type="ARBA" id="ARBA00022989"/>
    </source>
</evidence>
<feature type="transmembrane region" description="Helical" evidence="7">
    <location>
        <begin position="119"/>
        <end position="141"/>
    </location>
</feature>
<evidence type="ECO:0000256" key="4">
    <source>
        <dbReference type="ARBA" id="ARBA00022692"/>
    </source>
</evidence>
<keyword evidence="6 7" id="KW-0472">Membrane</keyword>
<comment type="subcellular location">
    <subcellularLocation>
        <location evidence="1">Cell membrane</location>
        <topology evidence="1">Multi-pass membrane protein</topology>
    </subcellularLocation>
</comment>
<feature type="transmembrane region" description="Helical" evidence="7">
    <location>
        <begin position="268"/>
        <end position="285"/>
    </location>
</feature>
<dbReference type="eggNOG" id="COG0701">
    <property type="taxonomic scope" value="Bacteria"/>
</dbReference>
<evidence type="ECO:0000256" key="3">
    <source>
        <dbReference type="ARBA" id="ARBA00022475"/>
    </source>
</evidence>
<feature type="transmembrane region" description="Helical" evidence="7">
    <location>
        <begin position="84"/>
        <end position="107"/>
    </location>
</feature>
<dbReference type="RefSeq" id="WP_010011354.1">
    <property type="nucleotide sequence ID" value="NZ_AZCN01000003.1"/>
</dbReference>
<dbReference type="AlphaFoldDB" id="A0A0R1FIY9"/>
<evidence type="ECO:0000256" key="7">
    <source>
        <dbReference type="SAM" id="Phobius"/>
    </source>
</evidence>
<comment type="similarity">
    <text evidence="2">Belongs to the UPF0718 family.</text>
</comment>
<keyword evidence="3" id="KW-1003">Cell membrane</keyword>
<organism evidence="8 9">
    <name type="scientific">Loigolactobacillus coryniformis subsp. coryniformis KCTC 3167 = DSM 20001</name>
    <dbReference type="NCBI Taxonomy" id="913848"/>
    <lineage>
        <taxon>Bacteria</taxon>
        <taxon>Bacillati</taxon>
        <taxon>Bacillota</taxon>
        <taxon>Bacilli</taxon>
        <taxon>Lactobacillales</taxon>
        <taxon>Lactobacillaceae</taxon>
        <taxon>Loigolactobacillus</taxon>
    </lineage>
</organism>
<evidence type="ECO:0000313" key="8">
    <source>
        <dbReference type="EMBL" id="KRK19122.1"/>
    </source>
</evidence>
<feature type="transmembrane region" description="Helical" evidence="7">
    <location>
        <begin position="153"/>
        <end position="175"/>
    </location>
</feature>